<dbReference type="EMBL" id="JAACJK010000120">
    <property type="protein sequence ID" value="KAF5329886.1"/>
    <property type="molecule type" value="Genomic_DNA"/>
</dbReference>
<evidence type="ECO:0000256" key="4">
    <source>
        <dbReference type="ARBA" id="ARBA00011245"/>
    </source>
</evidence>
<dbReference type="PANTHER" id="PTHR11552:SF147">
    <property type="entry name" value="CHOLINE DEHYDROGENASE, MITOCHONDRIAL"/>
    <property type="match status" value="1"/>
</dbReference>
<evidence type="ECO:0000256" key="5">
    <source>
        <dbReference type="ARBA" id="ARBA00013177"/>
    </source>
</evidence>
<evidence type="ECO:0000256" key="6">
    <source>
        <dbReference type="ARBA" id="ARBA00022525"/>
    </source>
</evidence>
<dbReference type="InterPro" id="IPR036188">
    <property type="entry name" value="FAD/NAD-bd_sf"/>
</dbReference>
<dbReference type="PANTHER" id="PTHR11552">
    <property type="entry name" value="GLUCOSE-METHANOL-CHOLINE GMC OXIDOREDUCTASE"/>
    <property type="match status" value="1"/>
</dbReference>
<keyword evidence="8" id="KW-0274">FAD</keyword>
<keyword evidence="19" id="KW-1185">Reference proteome</keyword>
<evidence type="ECO:0000256" key="15">
    <source>
        <dbReference type="SAM" id="SignalP"/>
    </source>
</evidence>
<evidence type="ECO:0000313" key="18">
    <source>
        <dbReference type="EMBL" id="KAF5329886.1"/>
    </source>
</evidence>
<evidence type="ECO:0000256" key="7">
    <source>
        <dbReference type="ARBA" id="ARBA00022630"/>
    </source>
</evidence>
<comment type="catalytic activity">
    <reaction evidence="11">
        <text>pyranose + acceptor = pyranos-2,3-diulose + reduced acceptor.</text>
        <dbReference type="EC" id="1.1.99.29"/>
    </reaction>
</comment>
<name>A0A8H5BVB4_9AGAR</name>
<accession>A0A8H5BVB4</accession>
<dbReference type="Pfam" id="PF00732">
    <property type="entry name" value="GMC_oxred_N"/>
    <property type="match status" value="1"/>
</dbReference>
<keyword evidence="15" id="KW-0732">Signal</keyword>
<dbReference type="OrthoDB" id="269227at2759"/>
<proteinExistence type="inferred from homology"/>
<evidence type="ECO:0000256" key="11">
    <source>
        <dbReference type="ARBA" id="ARBA00034010"/>
    </source>
</evidence>
<evidence type="ECO:0000256" key="3">
    <source>
        <dbReference type="ARBA" id="ARBA00010790"/>
    </source>
</evidence>
<evidence type="ECO:0000256" key="10">
    <source>
        <dbReference type="ARBA" id="ARBA00033986"/>
    </source>
</evidence>
<comment type="function">
    <text evidence="9">Catalyzes the single-oxidation or sequential double oxidation reaction of carbohydrates primarily at carbon-2 and/or carbon-3 with the concomitant reduction of the flavin. The enzyme exhibits a broad sugar substrate specificity, oxidizing different aldopyranoses to the corresponding C-1, C-2, C-3 or C-1,2, C-2,3 and C-3,4 (di)dehydro sugars with substrate-specific regioselectivity. Accepts only a narrow range of electron acceptors such as substituted benzoquinones and complexed metal ions and reacts extremely slowly with O(2) as acceptor. May play a role in the natural recycling of plant matter by oxidizing all major monosaccharides in lignocellulose and by reducing quinone compounds or reactive radical species generated during lignin depolymerization.</text>
</comment>
<dbReference type="SUPFAM" id="SSF54373">
    <property type="entry name" value="FAD-linked reductases, C-terminal domain"/>
    <property type="match status" value="1"/>
</dbReference>
<dbReference type="Proteomes" id="UP000541558">
    <property type="component" value="Unassembled WGS sequence"/>
</dbReference>
<comment type="similarity">
    <text evidence="3">Belongs to the GMC oxidoreductase family.</text>
</comment>
<evidence type="ECO:0000256" key="1">
    <source>
        <dbReference type="ARBA" id="ARBA00001974"/>
    </source>
</evidence>
<dbReference type="InterPro" id="IPR007867">
    <property type="entry name" value="GMC_OxRtase_C"/>
</dbReference>
<evidence type="ECO:0000256" key="13">
    <source>
        <dbReference type="ARBA" id="ARBA00034050"/>
    </source>
</evidence>
<protein>
    <recommendedName>
        <fullName evidence="5">pyranose dehydrogenase (acceptor)</fullName>
        <ecNumber evidence="5">1.1.99.29</ecNumber>
    </recommendedName>
</protein>
<comment type="cofactor">
    <cofactor evidence="1">
        <name>FAD</name>
        <dbReference type="ChEBI" id="CHEBI:57692"/>
    </cofactor>
</comment>
<organism evidence="18 19">
    <name type="scientific">Ephemerocybe angulata</name>
    <dbReference type="NCBI Taxonomy" id="980116"/>
    <lineage>
        <taxon>Eukaryota</taxon>
        <taxon>Fungi</taxon>
        <taxon>Dikarya</taxon>
        <taxon>Basidiomycota</taxon>
        <taxon>Agaricomycotina</taxon>
        <taxon>Agaricomycetes</taxon>
        <taxon>Agaricomycetidae</taxon>
        <taxon>Agaricales</taxon>
        <taxon>Agaricineae</taxon>
        <taxon>Psathyrellaceae</taxon>
        <taxon>Ephemerocybe</taxon>
    </lineage>
</organism>
<dbReference type="SUPFAM" id="SSF51905">
    <property type="entry name" value="FAD/NAD(P)-binding domain"/>
    <property type="match status" value="1"/>
</dbReference>
<dbReference type="Gene3D" id="3.50.50.60">
    <property type="entry name" value="FAD/NAD(P)-binding domain"/>
    <property type="match status" value="1"/>
</dbReference>
<dbReference type="Gene3D" id="3.30.560.10">
    <property type="entry name" value="Glucose Oxidase, domain 3"/>
    <property type="match status" value="1"/>
</dbReference>
<dbReference type="AlphaFoldDB" id="A0A8H5BVB4"/>
<comment type="catalytic activity">
    <reaction evidence="10">
        <text>pyranose + acceptor = pyranos-2-ulose + reduced acceptor.</text>
        <dbReference type="EC" id="1.1.99.29"/>
    </reaction>
</comment>
<dbReference type="GO" id="GO:0005576">
    <property type="term" value="C:extracellular region"/>
    <property type="evidence" value="ECO:0007669"/>
    <property type="project" value="UniProtKB-SubCell"/>
</dbReference>
<comment type="catalytic activity">
    <reaction evidence="13">
        <text>a pyranoside + acceptor = a pyranosid-3-ulose + reduced acceptor.</text>
        <dbReference type="EC" id="1.1.99.29"/>
    </reaction>
</comment>
<comment type="subcellular location">
    <subcellularLocation>
        <location evidence="2">Secreted</location>
    </subcellularLocation>
</comment>
<feature type="domain" description="Glucose-methanol-choline oxidoreductase N-terminal" evidence="16">
    <location>
        <begin position="32"/>
        <end position="339"/>
    </location>
</feature>
<reference evidence="18 19" key="1">
    <citation type="journal article" date="2020" name="ISME J.">
        <title>Uncovering the hidden diversity of litter-decomposition mechanisms in mushroom-forming fungi.</title>
        <authorList>
            <person name="Floudas D."/>
            <person name="Bentzer J."/>
            <person name="Ahren D."/>
            <person name="Johansson T."/>
            <person name="Persson P."/>
            <person name="Tunlid A."/>
        </authorList>
    </citation>
    <scope>NUCLEOTIDE SEQUENCE [LARGE SCALE GENOMIC DNA]</scope>
    <source>
        <strain evidence="18 19">CBS 175.51</strain>
    </source>
</reference>
<evidence type="ECO:0000256" key="9">
    <source>
        <dbReference type="ARBA" id="ARBA00024699"/>
    </source>
</evidence>
<dbReference type="InterPro" id="IPR012132">
    <property type="entry name" value="GMC_OxRdtase"/>
</dbReference>
<evidence type="ECO:0000259" key="16">
    <source>
        <dbReference type="Pfam" id="PF00732"/>
    </source>
</evidence>
<dbReference type="InterPro" id="IPR000172">
    <property type="entry name" value="GMC_OxRdtase_N"/>
</dbReference>
<evidence type="ECO:0000256" key="2">
    <source>
        <dbReference type="ARBA" id="ARBA00004613"/>
    </source>
</evidence>
<feature type="chain" id="PRO_5034661208" description="pyranose dehydrogenase (acceptor)" evidence="15">
    <location>
        <begin position="26"/>
        <end position="726"/>
    </location>
</feature>
<evidence type="ECO:0000259" key="17">
    <source>
        <dbReference type="Pfam" id="PF05199"/>
    </source>
</evidence>
<comment type="caution">
    <text evidence="18">The sequence shown here is derived from an EMBL/GenBank/DDBJ whole genome shotgun (WGS) entry which is preliminary data.</text>
</comment>
<comment type="catalytic activity">
    <reaction evidence="14">
        <text>a pyranoside + acceptor = a pyranosid-3,4-diulose + reduced acceptor.</text>
        <dbReference type="EC" id="1.1.99.29"/>
    </reaction>
</comment>
<sequence>MFWKSLSRFAILSLVLALLAPPALTAPRAGTYDYIIVGGGTAGSIIASRLSEDSTVSVLLIESGDSHEDIQDVVIPYNSARTFQTRLNWNFTTVPQPFLGNRTTIYRPGHVLGGSSTINGMTLNRGPASDWERIAAYTGDASFGWDNMLHYIKKNEGFINPPNTLEFNNSYDDNVHGFNADRIGNSLITDDSWISEPILAAASELGINRVRDVNGGMPVGISWQQFTIKNGVRSSAANEYLNRETLASRPNLTVLLNTLVLRLLAARNNPLRFDTIEYRDAMGGTFTQRASREVILSAGVMNTPIILMRSGLGPRAHLEANNITTILDIPAVGKNLQDRCGASIVWQVNATDTDDVIDRDSESTVYNRWLEQWNRNHTGRLTQLGYRQMIFGRVPMNASIFSTMQDPSSGLTCPHYELFPANKWTDPYSPLPAKGNFVSMNIFVSATNVLGRVSLDPLNALSGGPVIDPKYLSSEWDRLVMREAIRTSVQFFNATPWRRWGATPVFDTSVLDDDAELDKWIRSIAFGGVHGVGTARMGSATSPPGQDVLTPDFKVKGVSGLRVVDNSVIPFIINGHTMGATSPSFVPTPLQCAHNPFYLFTSTYGELCEVQRRRSEPPPHLELLIALHRCDVWDQLTNLRTPVDDLRAYNSDLAGRIVEVSKRLQTFGLTENKPGIIDAPFSEKVSAEDEARTHLALAHQWEELLSSARAIPGFELDPRCCPIDMI</sequence>
<keyword evidence="7" id="KW-0285">Flavoprotein</keyword>
<evidence type="ECO:0000313" key="19">
    <source>
        <dbReference type="Proteomes" id="UP000541558"/>
    </source>
</evidence>
<comment type="catalytic activity">
    <reaction evidence="12">
        <text>pyranose + acceptor = pyranos-3-ulose + reduced acceptor.</text>
        <dbReference type="EC" id="1.1.99.29"/>
    </reaction>
</comment>
<evidence type="ECO:0000256" key="8">
    <source>
        <dbReference type="ARBA" id="ARBA00022827"/>
    </source>
</evidence>
<gene>
    <name evidence="18" type="ORF">D9611_013393</name>
</gene>
<keyword evidence="6" id="KW-0964">Secreted</keyword>
<dbReference type="Pfam" id="PF05199">
    <property type="entry name" value="GMC_oxred_C"/>
    <property type="match status" value="1"/>
</dbReference>
<evidence type="ECO:0000256" key="12">
    <source>
        <dbReference type="ARBA" id="ARBA00034029"/>
    </source>
</evidence>
<dbReference type="GO" id="GO:0033718">
    <property type="term" value="F:pyranose dehydrogenase (acceptor) activity"/>
    <property type="evidence" value="ECO:0007669"/>
    <property type="project" value="UniProtKB-EC"/>
</dbReference>
<dbReference type="GO" id="GO:0050660">
    <property type="term" value="F:flavin adenine dinucleotide binding"/>
    <property type="evidence" value="ECO:0007669"/>
    <property type="project" value="InterPro"/>
</dbReference>
<feature type="signal peptide" evidence="15">
    <location>
        <begin position="1"/>
        <end position="25"/>
    </location>
</feature>
<comment type="subunit">
    <text evidence="4">Monomer.</text>
</comment>
<feature type="domain" description="Glucose-methanol-choline oxidoreductase C-terminal" evidence="17">
    <location>
        <begin position="451"/>
        <end position="580"/>
    </location>
</feature>
<evidence type="ECO:0000256" key="14">
    <source>
        <dbReference type="ARBA" id="ARBA00034059"/>
    </source>
</evidence>
<dbReference type="EC" id="1.1.99.29" evidence="5"/>